<dbReference type="AlphaFoldDB" id="A0A5C6C6T8"/>
<accession>A0A5C6C6T8</accession>
<gene>
    <name evidence="1" type="ORF">Poly21_19800</name>
</gene>
<evidence type="ECO:0000313" key="1">
    <source>
        <dbReference type="EMBL" id="TWU19802.1"/>
    </source>
</evidence>
<name>A0A5C6C6T8_9BACT</name>
<reference evidence="1 2" key="1">
    <citation type="journal article" date="2020" name="Antonie Van Leeuwenhoek">
        <title>Rhodopirellula heiligendammensis sp. nov., Rhodopirellula pilleata sp. nov., and Rhodopirellula solitaria sp. nov. isolated from natural or artificial marine surfaces in Northern Germany and California, USA, and emended description of the genus Rhodopirellula.</title>
        <authorList>
            <person name="Kallscheuer N."/>
            <person name="Wiegand S."/>
            <person name="Jogler M."/>
            <person name="Boedeker C."/>
            <person name="Peeters S.H."/>
            <person name="Rast P."/>
            <person name="Heuer A."/>
            <person name="Jetten M.S.M."/>
            <person name="Rohde M."/>
            <person name="Jogler C."/>
        </authorList>
    </citation>
    <scope>NUCLEOTIDE SEQUENCE [LARGE SCALE GENOMIC DNA]</scope>
    <source>
        <strain evidence="1 2">Poly21</strain>
    </source>
</reference>
<proteinExistence type="predicted"/>
<dbReference type="Proteomes" id="UP000319908">
    <property type="component" value="Unassembled WGS sequence"/>
</dbReference>
<keyword evidence="2" id="KW-1185">Reference proteome</keyword>
<evidence type="ECO:0000313" key="2">
    <source>
        <dbReference type="Proteomes" id="UP000319908"/>
    </source>
</evidence>
<organism evidence="1 2">
    <name type="scientific">Allorhodopirellula heiligendammensis</name>
    <dbReference type="NCBI Taxonomy" id="2714739"/>
    <lineage>
        <taxon>Bacteria</taxon>
        <taxon>Pseudomonadati</taxon>
        <taxon>Planctomycetota</taxon>
        <taxon>Planctomycetia</taxon>
        <taxon>Pirellulales</taxon>
        <taxon>Pirellulaceae</taxon>
        <taxon>Allorhodopirellula</taxon>
    </lineage>
</organism>
<dbReference type="EMBL" id="SJPU01000001">
    <property type="protein sequence ID" value="TWU19802.1"/>
    <property type="molecule type" value="Genomic_DNA"/>
</dbReference>
<sequence>MKLRRRRKHFLLRDISAGTGCVFLANSRFDLTMAEKSVEGNWIGGWQTGSTHLRGMLIHSLPLFHCLYFPAPPIDWAVNATSEYFSLSCKRLRALGTSG</sequence>
<protein>
    <submittedName>
        <fullName evidence="1">Uncharacterized protein</fullName>
    </submittedName>
</protein>
<comment type="caution">
    <text evidence="1">The sequence shown here is derived from an EMBL/GenBank/DDBJ whole genome shotgun (WGS) entry which is preliminary data.</text>
</comment>